<dbReference type="Proteomes" id="UP000501991">
    <property type="component" value="Chromosome"/>
</dbReference>
<dbReference type="InterPro" id="IPR051783">
    <property type="entry name" value="NAD(P)-dependent_oxidoreduct"/>
</dbReference>
<evidence type="ECO:0000313" key="2">
    <source>
        <dbReference type="EMBL" id="QID16882.1"/>
    </source>
</evidence>
<dbReference type="GO" id="GO:0004029">
    <property type="term" value="F:aldehyde dehydrogenase (NAD+) activity"/>
    <property type="evidence" value="ECO:0007669"/>
    <property type="project" value="TreeGrafter"/>
</dbReference>
<dbReference type="PANTHER" id="PTHR48079:SF6">
    <property type="entry name" value="NAD(P)-BINDING DOMAIN-CONTAINING PROTEIN-RELATED"/>
    <property type="match status" value="1"/>
</dbReference>
<dbReference type="GO" id="GO:0005737">
    <property type="term" value="C:cytoplasm"/>
    <property type="evidence" value="ECO:0007669"/>
    <property type="project" value="TreeGrafter"/>
</dbReference>
<dbReference type="InterPro" id="IPR001509">
    <property type="entry name" value="Epimerase_deHydtase"/>
</dbReference>
<gene>
    <name evidence="2" type="ORF">G3580_04060</name>
</gene>
<evidence type="ECO:0000313" key="3">
    <source>
        <dbReference type="Proteomes" id="UP000501991"/>
    </source>
</evidence>
<organism evidence="2 3">
    <name type="scientific">Nitrogeniibacter mangrovi</name>
    <dbReference type="NCBI Taxonomy" id="2016596"/>
    <lineage>
        <taxon>Bacteria</taxon>
        <taxon>Pseudomonadati</taxon>
        <taxon>Pseudomonadota</taxon>
        <taxon>Betaproteobacteria</taxon>
        <taxon>Rhodocyclales</taxon>
        <taxon>Zoogloeaceae</taxon>
        <taxon>Nitrogeniibacter</taxon>
    </lineage>
</organism>
<dbReference type="InterPro" id="IPR036291">
    <property type="entry name" value="NAD(P)-bd_dom_sf"/>
</dbReference>
<evidence type="ECO:0000259" key="1">
    <source>
        <dbReference type="Pfam" id="PF01370"/>
    </source>
</evidence>
<sequence length="292" mass="32818">MQTVLIVGCGDVAQRALPWLLERFRVIAMIRDEAQRVALRKLGVRTILADLDDRRSLRRIAGLADYVIHTAPPPRRGLRDLRTRALIAALARRGSLPRRLVYISTTGVYGDCGGALVAETRPAAPESDRAIRRVDAERALRAFARRCRIDVVTLRAPGIYAADRLPVERLERRDPALVAEDDVFTNHIHADDLARLATLALNRGGNGRVWNASDDTDLRMADYFDAVADHLGLARPPRVSRRELASRVSPMTLSFMRESRRLDNRRVKRELRARLTYPDIHAGLAAVPRIVH</sequence>
<dbReference type="Gene3D" id="3.40.50.720">
    <property type="entry name" value="NAD(P)-binding Rossmann-like Domain"/>
    <property type="match status" value="1"/>
</dbReference>
<protein>
    <submittedName>
        <fullName evidence="2">NAD-dependent epimerase/dehydratase family protein</fullName>
    </submittedName>
</protein>
<dbReference type="AlphaFoldDB" id="A0A6C1AZU9"/>
<accession>A0A6C1AZU9</accession>
<dbReference type="KEGG" id="azq:G3580_04060"/>
<reference evidence="2 3" key="1">
    <citation type="submission" date="2020-02" db="EMBL/GenBank/DDBJ databases">
        <title>Nitrogenibacter mangrovi gen. nov., sp. nov. isolated from mangrove sediment, a denitrifying betaproteobacterium.</title>
        <authorList>
            <person name="Liao H."/>
            <person name="Tian Y."/>
        </authorList>
    </citation>
    <scope>NUCLEOTIDE SEQUENCE [LARGE SCALE GENOMIC DNA]</scope>
    <source>
        <strain evidence="2 3">M9-3-2</strain>
    </source>
</reference>
<keyword evidence="3" id="KW-1185">Reference proteome</keyword>
<dbReference type="PANTHER" id="PTHR48079">
    <property type="entry name" value="PROTEIN YEEZ"/>
    <property type="match status" value="1"/>
</dbReference>
<dbReference type="EMBL" id="CP048836">
    <property type="protein sequence ID" value="QID16882.1"/>
    <property type="molecule type" value="Genomic_DNA"/>
</dbReference>
<name>A0A6C1AZU9_9RHOO</name>
<dbReference type="SUPFAM" id="SSF51735">
    <property type="entry name" value="NAD(P)-binding Rossmann-fold domains"/>
    <property type="match status" value="1"/>
</dbReference>
<proteinExistence type="predicted"/>
<feature type="domain" description="NAD-dependent epimerase/dehydratase" evidence="1">
    <location>
        <begin position="24"/>
        <end position="212"/>
    </location>
</feature>
<dbReference type="Pfam" id="PF01370">
    <property type="entry name" value="Epimerase"/>
    <property type="match status" value="1"/>
</dbReference>
<dbReference type="RefSeq" id="WP_173764052.1">
    <property type="nucleotide sequence ID" value="NZ_CP048836.1"/>
</dbReference>